<protein>
    <submittedName>
        <fullName evidence="5">Flavodoxin/nitric oxide synthase</fullName>
    </submittedName>
</protein>
<reference evidence="6" key="2">
    <citation type="submission" date="2007-11" db="EMBL/GenBank/DDBJ databases">
        <title>Complete sequence of Delftia acidovorans DSM 14801 / SPH-1.</title>
        <authorList>
            <person name="Copeland A."/>
            <person name="Lucas S."/>
            <person name="Lapidus A."/>
            <person name="Barry K."/>
            <person name="Glavina del Rio T."/>
            <person name="Dalin E."/>
            <person name="Tice H."/>
            <person name="Pitluck S."/>
            <person name="Lowry S."/>
            <person name="Clum A."/>
            <person name="Schmutz J."/>
            <person name="Larimer F."/>
            <person name="Land M."/>
            <person name="Hauser L."/>
            <person name="Kyrpides N."/>
            <person name="Kim E."/>
            <person name="Schleheck D."/>
            <person name="Richardson P."/>
        </authorList>
    </citation>
    <scope>NUCLEOTIDE SEQUENCE [LARGE SCALE GENOMIC DNA]</scope>
    <source>
        <strain evidence="6">DSM 14801 / SPH-1</strain>
    </source>
</reference>
<feature type="domain" description="Flavodoxin-like" evidence="4">
    <location>
        <begin position="34"/>
        <end position="194"/>
    </location>
</feature>
<sequence>MGPAGGLPEPHRGGSGPVLPPSVYARGMNASKTLLIVYHSMTGGTRQMAEAARDGAAAEGQGVQVRLLHASAAGPDDVLSADGYLFATPENLAAISGQLKDFFDRSYYAALEHLNGRPYASLICAGSDGQNAARQIARIATGWRLKPVAEPLIICTHAQTTKAILAPKRIAAAELEQCRALGEAMGAGLALGVF</sequence>
<dbReference type="Proteomes" id="UP000000784">
    <property type="component" value="Chromosome"/>
</dbReference>
<dbReference type="Pfam" id="PF03358">
    <property type="entry name" value="FMN_red"/>
    <property type="match status" value="1"/>
</dbReference>
<name>A9BZR0_DELAS</name>
<reference evidence="5 6" key="1">
    <citation type="journal article" date="2004" name="Appl. Environ. Microbiol.">
        <title>Mineralization of individual congeners of linear alkylbenzenesulfonate by defined pairs of heterotrophic bacteria.</title>
        <authorList>
            <person name="Schleheck D."/>
            <person name="Knepper T.P."/>
            <person name="Fischer K."/>
            <person name="Cook A.M."/>
        </authorList>
    </citation>
    <scope>NUCLEOTIDE SEQUENCE [LARGE SCALE GENOMIC DNA]</scope>
    <source>
        <strain evidence="6">DSM 14801 / SPH-1</strain>
    </source>
</reference>
<evidence type="ECO:0000313" key="5">
    <source>
        <dbReference type="EMBL" id="ABX35968.1"/>
    </source>
</evidence>
<dbReference type="GO" id="GO:0016491">
    <property type="term" value="F:oxidoreductase activity"/>
    <property type="evidence" value="ECO:0007669"/>
    <property type="project" value="InterPro"/>
</dbReference>
<keyword evidence="6" id="KW-1185">Reference proteome</keyword>
<organism evidence="5 6">
    <name type="scientific">Delftia acidovorans (strain DSM 14801 / SPH-1)</name>
    <dbReference type="NCBI Taxonomy" id="398578"/>
    <lineage>
        <taxon>Bacteria</taxon>
        <taxon>Pseudomonadati</taxon>
        <taxon>Pseudomonadota</taxon>
        <taxon>Betaproteobacteria</taxon>
        <taxon>Burkholderiales</taxon>
        <taxon>Comamonadaceae</taxon>
        <taxon>Delftia</taxon>
    </lineage>
</organism>
<dbReference type="PROSITE" id="PS50902">
    <property type="entry name" value="FLAVODOXIN_LIKE"/>
    <property type="match status" value="1"/>
</dbReference>
<gene>
    <name evidence="5" type="ordered locus">Daci_3330</name>
</gene>
<dbReference type="eggNOG" id="COG0655">
    <property type="taxonomic scope" value="Bacteria"/>
</dbReference>
<dbReference type="AlphaFoldDB" id="A9BZR0"/>
<dbReference type="HOGENOM" id="CLU_141001_0_0_4"/>
<dbReference type="Gene3D" id="3.40.50.360">
    <property type="match status" value="1"/>
</dbReference>
<keyword evidence="2" id="KW-0288">FMN</keyword>
<dbReference type="STRING" id="398578.Daci_3330"/>
<dbReference type="SUPFAM" id="SSF52218">
    <property type="entry name" value="Flavoproteins"/>
    <property type="match status" value="1"/>
</dbReference>
<dbReference type="GO" id="GO:0010181">
    <property type="term" value="F:FMN binding"/>
    <property type="evidence" value="ECO:0007669"/>
    <property type="project" value="InterPro"/>
</dbReference>
<keyword evidence="1" id="KW-0285">Flavoprotein</keyword>
<dbReference type="EMBL" id="CP000884">
    <property type="protein sequence ID" value="ABX35968.1"/>
    <property type="molecule type" value="Genomic_DNA"/>
</dbReference>
<accession>A9BZR0</accession>
<dbReference type="InterPro" id="IPR008254">
    <property type="entry name" value="Flavodoxin/NO_synth"/>
</dbReference>
<evidence type="ECO:0000313" key="6">
    <source>
        <dbReference type="Proteomes" id="UP000000784"/>
    </source>
</evidence>
<evidence type="ECO:0000256" key="2">
    <source>
        <dbReference type="ARBA" id="ARBA00022643"/>
    </source>
</evidence>
<proteinExistence type="predicted"/>
<evidence type="ECO:0000256" key="1">
    <source>
        <dbReference type="ARBA" id="ARBA00022630"/>
    </source>
</evidence>
<dbReference type="InterPro" id="IPR029039">
    <property type="entry name" value="Flavoprotein-like_sf"/>
</dbReference>
<dbReference type="InterPro" id="IPR005025">
    <property type="entry name" value="FMN_Rdtase-like_dom"/>
</dbReference>
<evidence type="ECO:0000256" key="3">
    <source>
        <dbReference type="SAM" id="MobiDB-lite"/>
    </source>
</evidence>
<dbReference type="KEGG" id="dac:Daci_3330"/>
<evidence type="ECO:0000259" key="4">
    <source>
        <dbReference type="PROSITE" id="PS50902"/>
    </source>
</evidence>
<feature type="region of interest" description="Disordered" evidence="3">
    <location>
        <begin position="1"/>
        <end position="20"/>
    </location>
</feature>